<keyword evidence="2" id="KW-1185">Reference proteome</keyword>
<dbReference type="Proteomes" id="UP001174210">
    <property type="component" value="Unassembled WGS sequence"/>
</dbReference>
<comment type="caution">
    <text evidence="1">The sequence shown here is derived from an EMBL/GenBank/DDBJ whole genome shotgun (WGS) entry which is preliminary data.</text>
</comment>
<sequence length="89" mass="9424">MLTATLEPRRQGRTGRLIGMIGGVVSALFDGTAEHTGDFDLVLRSGSHELHRMDAGGAEEANSLLAAVRADIASRPAADVLAAWRDHTD</sequence>
<reference evidence="1" key="1">
    <citation type="submission" date="2023-03" db="EMBL/GenBank/DDBJ databases">
        <title>MT1 and MT2 Draft Genomes of Novel Species.</title>
        <authorList>
            <person name="Venkateswaran K."/>
        </authorList>
    </citation>
    <scope>NUCLEOTIDE SEQUENCE</scope>
    <source>
        <strain evidence="1">F6_8S_P_1A</strain>
    </source>
</reference>
<evidence type="ECO:0008006" key="3">
    <source>
        <dbReference type="Google" id="ProtNLM"/>
    </source>
</evidence>
<gene>
    <name evidence="1" type="ORF">P5G59_20125</name>
</gene>
<name>A0ABT8J315_9MICO</name>
<protein>
    <recommendedName>
        <fullName evidence="3">Polymerase nucleotidyl transferase domain-containing protein</fullName>
    </recommendedName>
</protein>
<proteinExistence type="predicted"/>
<evidence type="ECO:0000313" key="1">
    <source>
        <dbReference type="EMBL" id="MDN4599468.1"/>
    </source>
</evidence>
<accession>A0ABT8J315</accession>
<dbReference type="EMBL" id="JAROCB010000007">
    <property type="protein sequence ID" value="MDN4599468.1"/>
    <property type="molecule type" value="Genomic_DNA"/>
</dbReference>
<organism evidence="1 2">
    <name type="scientific">Leifsonia virtsii</name>
    <dbReference type="NCBI Taxonomy" id="3035915"/>
    <lineage>
        <taxon>Bacteria</taxon>
        <taxon>Bacillati</taxon>
        <taxon>Actinomycetota</taxon>
        <taxon>Actinomycetes</taxon>
        <taxon>Micrococcales</taxon>
        <taxon>Microbacteriaceae</taxon>
        <taxon>Leifsonia</taxon>
    </lineage>
</organism>
<dbReference type="RefSeq" id="WP_301220809.1">
    <property type="nucleotide sequence ID" value="NZ_JAROCB010000007.1"/>
</dbReference>
<evidence type="ECO:0000313" key="2">
    <source>
        <dbReference type="Proteomes" id="UP001174210"/>
    </source>
</evidence>